<evidence type="ECO:0000313" key="2">
    <source>
        <dbReference type="EMBL" id="NYE34977.1"/>
    </source>
</evidence>
<evidence type="ECO:0008006" key="4">
    <source>
        <dbReference type="Google" id="ProtNLM"/>
    </source>
</evidence>
<organism evidence="2 3">
    <name type="scientific">Nocardioides cavernae</name>
    <dbReference type="NCBI Taxonomy" id="1921566"/>
    <lineage>
        <taxon>Bacteria</taxon>
        <taxon>Bacillati</taxon>
        <taxon>Actinomycetota</taxon>
        <taxon>Actinomycetes</taxon>
        <taxon>Propionibacteriales</taxon>
        <taxon>Nocardioidaceae</taxon>
        <taxon>Nocardioides</taxon>
    </lineage>
</organism>
<name>A0A7Y9KR63_9ACTN</name>
<accession>A0A7Y9KR63</accession>
<evidence type="ECO:0000313" key="3">
    <source>
        <dbReference type="Proteomes" id="UP000549911"/>
    </source>
</evidence>
<keyword evidence="3" id="KW-1185">Reference proteome</keyword>
<reference evidence="2 3" key="1">
    <citation type="submission" date="2020-07" db="EMBL/GenBank/DDBJ databases">
        <authorList>
            <person name="Partida-Martinez L."/>
            <person name="Huntemann M."/>
            <person name="Clum A."/>
            <person name="Wang J."/>
            <person name="Palaniappan K."/>
            <person name="Ritter S."/>
            <person name="Chen I.-M."/>
            <person name="Stamatis D."/>
            <person name="Reddy T."/>
            <person name="O'Malley R."/>
            <person name="Daum C."/>
            <person name="Shapiro N."/>
            <person name="Ivanova N."/>
            <person name="Kyrpides N."/>
            <person name="Woyke T."/>
        </authorList>
    </citation>
    <scope>NUCLEOTIDE SEQUENCE [LARGE SCALE GENOMIC DNA]</scope>
    <source>
        <strain evidence="2 3">AT2.17</strain>
    </source>
</reference>
<evidence type="ECO:0000256" key="1">
    <source>
        <dbReference type="SAM" id="MobiDB-lite"/>
    </source>
</evidence>
<dbReference type="EMBL" id="JACCBW010000001">
    <property type="protein sequence ID" value="NYE34977.1"/>
    <property type="molecule type" value="Genomic_DNA"/>
</dbReference>
<proteinExistence type="predicted"/>
<dbReference type="Proteomes" id="UP000549911">
    <property type="component" value="Unassembled WGS sequence"/>
</dbReference>
<feature type="region of interest" description="Disordered" evidence="1">
    <location>
        <begin position="1"/>
        <end position="24"/>
    </location>
</feature>
<dbReference type="AlphaFoldDB" id="A0A7Y9KR63"/>
<sequence>MALTPTGPLERAAAAARAEEPADWPAVSDGIRRKVRATVLPSRRIVVVGADGSADQDEHGSHTYVSSRVVRARLRQVLGATPGVAAERIDLTVDDDDRLARVEVDLVCAYGTVLPQAADVARLAVTAVLDDLLGAGTRPPVDVEVSDVVVGDPRLT</sequence>
<dbReference type="RefSeq" id="WP_179617691.1">
    <property type="nucleotide sequence ID" value="NZ_JACCBW010000001.1"/>
</dbReference>
<protein>
    <recommendedName>
        <fullName evidence="4">Asp23/Gls24 family envelope stress response protein</fullName>
    </recommendedName>
</protein>
<comment type="caution">
    <text evidence="2">The sequence shown here is derived from an EMBL/GenBank/DDBJ whole genome shotgun (WGS) entry which is preliminary data.</text>
</comment>
<gene>
    <name evidence="2" type="ORF">F4692_000081</name>
</gene>
<reference evidence="2 3" key="2">
    <citation type="submission" date="2020-08" db="EMBL/GenBank/DDBJ databases">
        <title>The Agave Microbiome: Exploring the role of microbial communities in plant adaptations to desert environments.</title>
        <authorList>
            <person name="Partida-Martinez L.P."/>
        </authorList>
    </citation>
    <scope>NUCLEOTIDE SEQUENCE [LARGE SCALE GENOMIC DNA]</scope>
    <source>
        <strain evidence="2 3">AT2.17</strain>
    </source>
</reference>